<gene>
    <name evidence="1" type="ORF">EUGRSUZ_B01014</name>
</gene>
<name>A0ACC3LQW5_EUCGR</name>
<evidence type="ECO:0000313" key="2">
    <source>
        <dbReference type="Proteomes" id="UP000030711"/>
    </source>
</evidence>
<protein>
    <submittedName>
        <fullName evidence="1">Uncharacterized protein</fullName>
    </submittedName>
</protein>
<proteinExistence type="predicted"/>
<reference evidence="1 2" key="1">
    <citation type="journal article" date="2014" name="Nature">
        <title>The genome of Eucalyptus grandis.</title>
        <authorList>
            <person name="Myburg A.A."/>
            <person name="Grattapaglia D."/>
            <person name="Tuskan G.A."/>
            <person name="Hellsten U."/>
            <person name="Hayes R.D."/>
            <person name="Grimwood J."/>
            <person name="Jenkins J."/>
            <person name="Lindquist E."/>
            <person name="Tice H."/>
            <person name="Bauer D."/>
            <person name="Goodstein D.M."/>
            <person name="Dubchak I."/>
            <person name="Poliakov A."/>
            <person name="Mizrachi E."/>
            <person name="Kullan A.R."/>
            <person name="Hussey S.G."/>
            <person name="Pinard D."/>
            <person name="van der Merwe K."/>
            <person name="Singh P."/>
            <person name="van Jaarsveld I."/>
            <person name="Silva-Junior O.B."/>
            <person name="Togawa R.C."/>
            <person name="Pappas M.R."/>
            <person name="Faria D.A."/>
            <person name="Sansaloni C.P."/>
            <person name="Petroli C.D."/>
            <person name="Yang X."/>
            <person name="Ranjan P."/>
            <person name="Tschaplinski T.J."/>
            <person name="Ye C.Y."/>
            <person name="Li T."/>
            <person name="Sterck L."/>
            <person name="Vanneste K."/>
            <person name="Murat F."/>
            <person name="Soler M."/>
            <person name="Clemente H.S."/>
            <person name="Saidi N."/>
            <person name="Cassan-Wang H."/>
            <person name="Dunand C."/>
            <person name="Hefer C.A."/>
            <person name="Bornberg-Bauer E."/>
            <person name="Kersting A.R."/>
            <person name="Vining K."/>
            <person name="Amarasinghe V."/>
            <person name="Ranik M."/>
            <person name="Naithani S."/>
            <person name="Elser J."/>
            <person name="Boyd A.E."/>
            <person name="Liston A."/>
            <person name="Spatafora J.W."/>
            <person name="Dharmwardhana P."/>
            <person name="Raja R."/>
            <person name="Sullivan C."/>
            <person name="Romanel E."/>
            <person name="Alves-Ferreira M."/>
            <person name="Kulheim C."/>
            <person name="Foley W."/>
            <person name="Carocha V."/>
            <person name="Paiva J."/>
            <person name="Kudrna D."/>
            <person name="Brommonschenkel S.H."/>
            <person name="Pasquali G."/>
            <person name="Byrne M."/>
            <person name="Rigault P."/>
            <person name="Tibbits J."/>
            <person name="Spokevicius A."/>
            <person name="Jones R.C."/>
            <person name="Steane D.A."/>
            <person name="Vaillancourt R.E."/>
            <person name="Potts B.M."/>
            <person name="Joubert F."/>
            <person name="Barry K."/>
            <person name="Pappas G.J."/>
            <person name="Strauss S.H."/>
            <person name="Jaiswal P."/>
            <person name="Grima-Pettenati J."/>
            <person name="Salse J."/>
            <person name="Van de Peer Y."/>
            <person name="Rokhsar D.S."/>
            <person name="Schmutz J."/>
        </authorList>
    </citation>
    <scope>NUCLEOTIDE SEQUENCE [LARGE SCALE GENOMIC DNA]</scope>
    <source>
        <strain evidence="2">cv. BRASUZ1</strain>
        <tissue evidence="1">Leaf extractions</tissue>
    </source>
</reference>
<comment type="caution">
    <text evidence="1">The sequence shown here is derived from an EMBL/GenBank/DDBJ whole genome shotgun (WGS) entry which is preliminary data.</text>
</comment>
<sequence length="394" mass="44385">MASEQDGKFPDILHMKIQVEFHSRTSNINPHVRSQSFHPSSSQPLKDRDSLETQKQRKNTVATGDVQLQRLSDYPHRSLQALSRRYGPLMMLHFGSAPVLVVSSADCARDILKTHDLIFSDRPNAKVERVAREFDQFLDEVVEEHRRKMEEKSIGGGGEDRRDFVDVLLDIEKDKTVGFAFGADSIKALVLDIFSAGTDTTYTVLEWVMTELLRHPCAMNILQTEVRKIANGKPNITHADLEKMHYLRAVLKETLRLHPPIPLLVPRLSTRDVKIQGYNIAAGTMVITNAWTIGRDPSTWDEPDKFKPERFLNSSVDFKGQDFELIPFGAGRRGCPGTSFAMATNELVLANLVNKFDWALPEGLKAEDLDMTECTGLTIHRKVHLLAVATPFPS</sequence>
<dbReference type="EMBL" id="CM064436">
    <property type="protein sequence ID" value="KAK3440749.1"/>
    <property type="molecule type" value="Genomic_DNA"/>
</dbReference>
<accession>A0ACC3LQW5</accession>
<keyword evidence="2" id="KW-1185">Reference proteome</keyword>
<evidence type="ECO:0000313" key="1">
    <source>
        <dbReference type="EMBL" id="KAK3440749.1"/>
    </source>
</evidence>
<dbReference type="Proteomes" id="UP000030711">
    <property type="component" value="Chromosome 2"/>
</dbReference>
<organism evidence="1 2">
    <name type="scientific">Eucalyptus grandis</name>
    <name type="common">Flooded gum</name>
    <dbReference type="NCBI Taxonomy" id="71139"/>
    <lineage>
        <taxon>Eukaryota</taxon>
        <taxon>Viridiplantae</taxon>
        <taxon>Streptophyta</taxon>
        <taxon>Embryophyta</taxon>
        <taxon>Tracheophyta</taxon>
        <taxon>Spermatophyta</taxon>
        <taxon>Magnoliopsida</taxon>
        <taxon>eudicotyledons</taxon>
        <taxon>Gunneridae</taxon>
        <taxon>Pentapetalae</taxon>
        <taxon>rosids</taxon>
        <taxon>malvids</taxon>
        <taxon>Myrtales</taxon>
        <taxon>Myrtaceae</taxon>
        <taxon>Myrtoideae</taxon>
        <taxon>Eucalypteae</taxon>
        <taxon>Eucalyptus</taxon>
    </lineage>
</organism>